<dbReference type="RefSeq" id="WP_206962266.1">
    <property type="nucleotide sequence ID" value="NZ_BAAAJJ010000002.1"/>
</dbReference>
<dbReference type="Pfam" id="PF08341">
    <property type="entry name" value="TED"/>
    <property type="match status" value="1"/>
</dbReference>
<feature type="domain" description="Thioester" evidence="5">
    <location>
        <begin position="88"/>
        <end position="189"/>
    </location>
</feature>
<feature type="chain" id="PRO_5038364479" evidence="3">
    <location>
        <begin position="26"/>
        <end position="467"/>
    </location>
</feature>
<dbReference type="InterPro" id="IPR023849">
    <property type="entry name" value="TQXA_dom"/>
</dbReference>
<dbReference type="GO" id="GO:0004629">
    <property type="term" value="F:phospholipase C activity"/>
    <property type="evidence" value="ECO:0007669"/>
    <property type="project" value="InterPro"/>
</dbReference>
<organism evidence="6 7">
    <name type="scientific">Streptomyces beijiangensis</name>
    <dbReference type="NCBI Taxonomy" id="163361"/>
    <lineage>
        <taxon>Bacteria</taxon>
        <taxon>Bacillati</taxon>
        <taxon>Actinomycetota</taxon>
        <taxon>Actinomycetes</taxon>
        <taxon>Kitasatosporales</taxon>
        <taxon>Streptomycetaceae</taxon>
        <taxon>Streptomyces</taxon>
    </lineage>
</organism>
<dbReference type="NCBIfam" id="TIGR03934">
    <property type="entry name" value="TQXA_dom"/>
    <property type="match status" value="1"/>
</dbReference>
<evidence type="ECO:0000256" key="3">
    <source>
        <dbReference type="SAM" id="SignalP"/>
    </source>
</evidence>
<feature type="compositionally biased region" description="Low complexity" evidence="1">
    <location>
        <begin position="400"/>
        <end position="417"/>
    </location>
</feature>
<dbReference type="InterPro" id="IPR008475">
    <property type="entry name" value="PLipase_C_C"/>
</dbReference>
<reference evidence="6" key="1">
    <citation type="submission" date="2021-03" db="EMBL/GenBank/DDBJ databases">
        <title>Streptomyces poriferae sp. nov., a novel marine sponge-derived Actinobacteria species with anti-MRSA activity.</title>
        <authorList>
            <person name="Sandoval-Powers M."/>
            <person name="Kralova S."/>
            <person name="Nguyen G.-S."/>
            <person name="Fawwal D."/>
            <person name="Degnes K."/>
            <person name="Klinkenberg G."/>
            <person name="Sletta H."/>
            <person name="Wentzel A."/>
            <person name="Liles M.R."/>
        </authorList>
    </citation>
    <scope>NUCLEOTIDE SEQUENCE</scope>
    <source>
        <strain evidence="6">DSM 41794</strain>
    </source>
</reference>
<evidence type="ECO:0000259" key="5">
    <source>
        <dbReference type="Pfam" id="PF08341"/>
    </source>
</evidence>
<dbReference type="NCBIfam" id="NF041528">
    <property type="entry name" value="strep_LAETG"/>
    <property type="match status" value="1"/>
</dbReference>
<sequence length="467" mass="46506">MFSAIGRRGVARFTTAIVVSGLVAAGVVAGAGAAAADDAPQQQLGGASATIDGLKTYDSAVFHDVDGDRKVSAGLFEMTVSGGGKLSTYCIDIQHPTKEQASYLETPWAQTSLGSNGDAGKIRWILQNSFPQVNDLAALAKEAGTGALSEGTAAAGTQVAIWRYSDHVKVDAVDKQAAKLADWLTDHAANVGEPKASLTLDQSAVSGKAGEKLGPVTVHTDADSVTVAQGAGLADAGVKIVDAAGKPVTAPVTNGAKLFFDVPADAPAGSGSLTVQATTRVPVGRAFASGTGSQTQILAGSSESTVSAGATATWGTKGAIPAVSAQKNCAKGGVDITAGNTGTEAFTFELAGKTYTIAAGESRTVTIPVAEDQAYDFTITGPGGFSKEFQGVLDCKTAAQDASSAPSSQPSPASVGGDTTGGTGTNLAETGSSSTTPMIAGIAIALVVLGGGAVFFLRRKSNSGSAE</sequence>
<dbReference type="Proteomes" id="UP000664167">
    <property type="component" value="Unassembled WGS sequence"/>
</dbReference>
<proteinExistence type="predicted"/>
<feature type="region of interest" description="Disordered" evidence="1">
    <location>
        <begin position="400"/>
        <end position="432"/>
    </location>
</feature>
<comment type="caution">
    <text evidence="6">The sequence shown here is derived from an EMBL/GenBank/DDBJ whole genome shotgun (WGS) entry which is preliminary data.</text>
</comment>
<keyword evidence="2" id="KW-0812">Transmembrane</keyword>
<feature type="transmembrane region" description="Helical" evidence="2">
    <location>
        <begin position="438"/>
        <end position="457"/>
    </location>
</feature>
<dbReference type="Gene3D" id="1.10.150.480">
    <property type="match status" value="1"/>
</dbReference>
<keyword evidence="3" id="KW-0732">Signal</keyword>
<evidence type="ECO:0000313" key="7">
    <source>
        <dbReference type="Proteomes" id="UP000664167"/>
    </source>
</evidence>
<evidence type="ECO:0000259" key="4">
    <source>
        <dbReference type="Pfam" id="PF05506"/>
    </source>
</evidence>
<feature type="signal peptide" evidence="3">
    <location>
        <begin position="1"/>
        <end position="25"/>
    </location>
</feature>
<keyword evidence="2" id="KW-1133">Transmembrane helix</keyword>
<evidence type="ECO:0000256" key="2">
    <source>
        <dbReference type="SAM" id="Phobius"/>
    </source>
</evidence>
<dbReference type="Pfam" id="PF05506">
    <property type="entry name" value="PLipase_C_C"/>
    <property type="match status" value="1"/>
</dbReference>
<evidence type="ECO:0000313" key="6">
    <source>
        <dbReference type="EMBL" id="MBO0512833.1"/>
    </source>
</evidence>
<name>A0A939F6I8_9ACTN</name>
<keyword evidence="2" id="KW-0472">Membrane</keyword>
<keyword evidence="7" id="KW-1185">Reference proteome</keyword>
<dbReference type="InterPro" id="IPR013552">
    <property type="entry name" value="Thioester_dom"/>
</dbReference>
<dbReference type="EMBL" id="JAFLRJ010000120">
    <property type="protein sequence ID" value="MBO0512833.1"/>
    <property type="molecule type" value="Genomic_DNA"/>
</dbReference>
<dbReference type="NCBIfam" id="TIGR01167">
    <property type="entry name" value="LPXTG_anchor"/>
    <property type="match status" value="1"/>
</dbReference>
<protein>
    <submittedName>
        <fullName evidence="6">Cys-Gln thioester bond-forming surface protein</fullName>
    </submittedName>
</protein>
<feature type="domain" description="Bacterial phospholipase C C-terminal" evidence="4">
    <location>
        <begin position="321"/>
        <end position="391"/>
    </location>
</feature>
<dbReference type="AlphaFoldDB" id="A0A939F6I8"/>
<evidence type="ECO:0000256" key="1">
    <source>
        <dbReference type="SAM" id="MobiDB-lite"/>
    </source>
</evidence>
<gene>
    <name evidence="6" type="ORF">J0695_13590</name>
</gene>
<accession>A0A939F6I8</accession>
<dbReference type="GO" id="GO:0016042">
    <property type="term" value="P:lipid catabolic process"/>
    <property type="evidence" value="ECO:0007669"/>
    <property type="project" value="InterPro"/>
</dbReference>